<keyword evidence="3" id="KW-1185">Reference proteome</keyword>
<dbReference type="EMBL" id="JACHGK010000011">
    <property type="protein sequence ID" value="MBB6446542.1"/>
    <property type="molecule type" value="Genomic_DNA"/>
</dbReference>
<dbReference type="Proteomes" id="UP000531594">
    <property type="component" value="Unassembled WGS sequence"/>
</dbReference>
<sequence length="187" mass="21914">MRGSEYRVDALALYQFTEKELKGLLNTLTILIDTREQNYSHIIEFFNSRKIPYMNKKLDVGDYAVMIPKNEGMGILRDLHIPVVIERKAHIDELIGNFKADKRTAFQNELIRSKGMDFVLIIEQGSGYSDILANNYKSEMKPQSVIGTLKTFESRYDFNTIFIDRQIVPIWIYHHLYYRVRNVLKGD</sequence>
<dbReference type="SMART" id="SM00891">
    <property type="entry name" value="ERCC4"/>
    <property type="match status" value="1"/>
</dbReference>
<dbReference type="Pfam" id="PF02732">
    <property type="entry name" value="ERCC4"/>
    <property type="match status" value="1"/>
</dbReference>
<evidence type="ECO:0000313" key="2">
    <source>
        <dbReference type="EMBL" id="MBB6446542.1"/>
    </source>
</evidence>
<dbReference type="SUPFAM" id="SSF52980">
    <property type="entry name" value="Restriction endonuclease-like"/>
    <property type="match status" value="1"/>
</dbReference>
<feature type="domain" description="ERCC4" evidence="1">
    <location>
        <begin position="29"/>
        <end position="126"/>
    </location>
</feature>
<evidence type="ECO:0000259" key="1">
    <source>
        <dbReference type="SMART" id="SM00891"/>
    </source>
</evidence>
<accession>A0A7X0HTF9</accession>
<gene>
    <name evidence="2" type="ORF">HNR53_003201</name>
</gene>
<dbReference type="InterPro" id="IPR006166">
    <property type="entry name" value="ERCC4_domain"/>
</dbReference>
<dbReference type="Gene3D" id="3.40.50.10130">
    <property type="match status" value="1"/>
</dbReference>
<comment type="caution">
    <text evidence="2">The sequence shown here is derived from an EMBL/GenBank/DDBJ whole genome shotgun (WGS) entry which is preliminary data.</text>
</comment>
<proteinExistence type="predicted"/>
<protein>
    <submittedName>
        <fullName evidence="2">ERCC4-type nuclease</fullName>
    </submittedName>
</protein>
<dbReference type="GO" id="GO:0006259">
    <property type="term" value="P:DNA metabolic process"/>
    <property type="evidence" value="ECO:0007669"/>
    <property type="project" value="UniProtKB-ARBA"/>
</dbReference>
<dbReference type="AlphaFoldDB" id="A0A7X0HTF9"/>
<evidence type="ECO:0000313" key="3">
    <source>
        <dbReference type="Proteomes" id="UP000531594"/>
    </source>
</evidence>
<dbReference type="GO" id="GO:0004518">
    <property type="term" value="F:nuclease activity"/>
    <property type="evidence" value="ECO:0007669"/>
    <property type="project" value="InterPro"/>
</dbReference>
<dbReference type="GO" id="GO:0003677">
    <property type="term" value="F:DNA binding"/>
    <property type="evidence" value="ECO:0007669"/>
    <property type="project" value="InterPro"/>
</dbReference>
<reference evidence="2 3" key="1">
    <citation type="submission" date="2020-08" db="EMBL/GenBank/DDBJ databases">
        <title>Genomic Encyclopedia of Type Strains, Phase IV (KMG-IV): sequencing the most valuable type-strain genomes for metagenomic binning, comparative biology and taxonomic classification.</title>
        <authorList>
            <person name="Goeker M."/>
        </authorList>
    </citation>
    <scope>NUCLEOTIDE SEQUENCE [LARGE SCALE GENOMIC DNA]</scope>
    <source>
        <strain evidence="2 3">DSM 5391</strain>
    </source>
</reference>
<dbReference type="InterPro" id="IPR011335">
    <property type="entry name" value="Restrct_endonuc-II-like"/>
</dbReference>
<name>A0A7X0HTF9_9BACI</name>
<organism evidence="2 3">
    <name type="scientific">Bacillus benzoevorans</name>
    <dbReference type="NCBI Taxonomy" id="1456"/>
    <lineage>
        <taxon>Bacteria</taxon>
        <taxon>Bacillati</taxon>
        <taxon>Bacillota</taxon>
        <taxon>Bacilli</taxon>
        <taxon>Bacillales</taxon>
        <taxon>Bacillaceae</taxon>
        <taxon>Bacillus</taxon>
    </lineage>
</organism>
<dbReference type="RefSeq" id="WP_377802126.1">
    <property type="nucleotide sequence ID" value="NZ_JBHLZA010000029.1"/>
</dbReference>